<gene>
    <name evidence="2" type="ORF">A0J61_10228</name>
</gene>
<dbReference type="Gene3D" id="3.30.420.10">
    <property type="entry name" value="Ribonuclease H-like superfamily/Ribonuclease H"/>
    <property type="match status" value="1"/>
</dbReference>
<evidence type="ECO:0000313" key="3">
    <source>
        <dbReference type="Proteomes" id="UP000093000"/>
    </source>
</evidence>
<reference evidence="2 3" key="1">
    <citation type="submission" date="2016-03" db="EMBL/GenBank/DDBJ databases">
        <title>Choanephora cucurbitarum.</title>
        <authorList>
            <person name="Min B."/>
            <person name="Park H."/>
            <person name="Park J.-H."/>
            <person name="Shin H.-D."/>
            <person name="Choi I.-G."/>
        </authorList>
    </citation>
    <scope>NUCLEOTIDE SEQUENCE [LARGE SCALE GENOMIC DNA]</scope>
    <source>
        <strain evidence="2 3">KUS-F28377</strain>
    </source>
</reference>
<feature type="transmembrane region" description="Helical" evidence="1">
    <location>
        <begin position="107"/>
        <end position="130"/>
    </location>
</feature>
<dbReference type="GO" id="GO:0003676">
    <property type="term" value="F:nucleic acid binding"/>
    <property type="evidence" value="ECO:0007669"/>
    <property type="project" value="InterPro"/>
</dbReference>
<evidence type="ECO:0000313" key="2">
    <source>
        <dbReference type="EMBL" id="OBZ81727.1"/>
    </source>
</evidence>
<keyword evidence="1" id="KW-0472">Membrane</keyword>
<dbReference type="STRING" id="101091.A0A1C7MXZ8"/>
<dbReference type="OrthoDB" id="10634383at2759"/>
<proteinExistence type="predicted"/>
<dbReference type="InParanoid" id="A0A1C7MXZ8"/>
<dbReference type="InterPro" id="IPR036397">
    <property type="entry name" value="RNaseH_sf"/>
</dbReference>
<name>A0A1C7MXZ8_9FUNG</name>
<keyword evidence="1" id="KW-0812">Transmembrane</keyword>
<comment type="caution">
    <text evidence="2">The sequence shown here is derived from an EMBL/GenBank/DDBJ whole genome shotgun (WGS) entry which is preliminary data.</text>
</comment>
<keyword evidence="3" id="KW-1185">Reference proteome</keyword>
<accession>A0A1C7MXZ8</accession>
<protein>
    <submittedName>
        <fullName evidence="2">Uncharacterized protein</fullName>
    </submittedName>
</protein>
<dbReference type="AlphaFoldDB" id="A0A1C7MXZ8"/>
<feature type="non-terminal residue" evidence="2">
    <location>
        <position position="297"/>
    </location>
</feature>
<dbReference type="EMBL" id="LUGH01001079">
    <property type="protein sequence ID" value="OBZ81727.1"/>
    <property type="molecule type" value="Genomic_DNA"/>
</dbReference>
<keyword evidence="1" id="KW-1133">Transmembrane helix</keyword>
<organism evidence="2 3">
    <name type="scientific">Choanephora cucurbitarum</name>
    <dbReference type="NCBI Taxonomy" id="101091"/>
    <lineage>
        <taxon>Eukaryota</taxon>
        <taxon>Fungi</taxon>
        <taxon>Fungi incertae sedis</taxon>
        <taxon>Mucoromycota</taxon>
        <taxon>Mucoromycotina</taxon>
        <taxon>Mucoromycetes</taxon>
        <taxon>Mucorales</taxon>
        <taxon>Mucorineae</taxon>
        <taxon>Choanephoraceae</taxon>
        <taxon>Choanephoroideae</taxon>
        <taxon>Choanephora</taxon>
    </lineage>
</organism>
<dbReference type="Proteomes" id="UP000093000">
    <property type="component" value="Unassembled WGS sequence"/>
</dbReference>
<evidence type="ECO:0000256" key="1">
    <source>
        <dbReference type="SAM" id="Phobius"/>
    </source>
</evidence>
<sequence length="297" mass="33247">MIRKYVNGALHRWDDFVNAALWAARIRTHTTTGYSPFFLTYVVQCFPKYRTYQLLTLAGEPLQSLAHVDRLRMVNAHMSSTPWYDPAAARQQWRNMKKHMMISQWNALLLLLYKSTLTLIFPINPLYLLVIQLFPKVIPDTIDPIDQMVSTPDSMTTSVSVPLPLTVTVPVFAPSLPILPSLNLTGPLIPSNTDIHFGSTLSDDLPVSTSSDDNNSTTRPPEVIDELIVTRLVVEDLTAEESLQNLLPDDDEFVDAIDDLPSALSVSESLTDADFFFDVDIDEVDSPSNQLNPSNTI</sequence>